<organism evidence="6 7">
    <name type="scientific">Tetragenococcus solitarius</name>
    <dbReference type="NCBI Taxonomy" id="71453"/>
    <lineage>
        <taxon>Bacteria</taxon>
        <taxon>Bacillati</taxon>
        <taxon>Bacillota</taxon>
        <taxon>Bacilli</taxon>
        <taxon>Lactobacillales</taxon>
        <taxon>Enterococcaceae</taxon>
        <taxon>Tetragenococcus</taxon>
    </lineage>
</organism>
<name>A0ABN3YCD8_9ENTE</name>
<dbReference type="EMBL" id="BAAAXQ010000039">
    <property type="protein sequence ID" value="GAA3017598.1"/>
    <property type="molecule type" value="Genomic_DNA"/>
</dbReference>
<dbReference type="PANTHER" id="PTHR11644:SF2">
    <property type="entry name" value="CYTIDINE DEAMINASE"/>
    <property type="match status" value="1"/>
</dbReference>
<gene>
    <name evidence="6" type="ORF">GCM10019998_12280</name>
</gene>
<dbReference type="InterPro" id="IPR002125">
    <property type="entry name" value="CMP_dCMP_dom"/>
</dbReference>
<evidence type="ECO:0000256" key="4">
    <source>
        <dbReference type="ARBA" id="ARBA00022833"/>
    </source>
</evidence>
<dbReference type="CDD" id="cd01283">
    <property type="entry name" value="cytidine_deaminase"/>
    <property type="match status" value="1"/>
</dbReference>
<accession>A0ABN3YCD8</accession>
<dbReference type="Pfam" id="PF00383">
    <property type="entry name" value="dCMP_cyt_deam_1"/>
    <property type="match status" value="1"/>
</dbReference>
<keyword evidence="3" id="KW-0378">Hydrolase</keyword>
<reference evidence="6 7" key="1">
    <citation type="journal article" date="2019" name="Int. J. Syst. Evol. Microbiol.">
        <title>The Global Catalogue of Microorganisms (GCM) 10K type strain sequencing project: providing services to taxonomists for standard genome sequencing and annotation.</title>
        <authorList>
            <consortium name="The Broad Institute Genomics Platform"/>
            <consortium name="The Broad Institute Genome Sequencing Center for Infectious Disease"/>
            <person name="Wu L."/>
            <person name="Ma J."/>
        </authorList>
    </citation>
    <scope>NUCLEOTIDE SEQUENCE [LARGE SCALE GENOMIC DNA]</scope>
    <source>
        <strain evidence="6 7">JCM 8736</strain>
    </source>
</reference>
<evidence type="ECO:0000256" key="1">
    <source>
        <dbReference type="ARBA" id="ARBA00006576"/>
    </source>
</evidence>
<dbReference type="SUPFAM" id="SSF53927">
    <property type="entry name" value="Cytidine deaminase-like"/>
    <property type="match status" value="1"/>
</dbReference>
<dbReference type="InterPro" id="IPR016193">
    <property type="entry name" value="Cytidine_deaminase-like"/>
</dbReference>
<evidence type="ECO:0000256" key="2">
    <source>
        <dbReference type="ARBA" id="ARBA00022723"/>
    </source>
</evidence>
<dbReference type="Gene3D" id="3.40.140.10">
    <property type="entry name" value="Cytidine Deaminase, domain 2"/>
    <property type="match status" value="1"/>
</dbReference>
<evidence type="ECO:0000313" key="6">
    <source>
        <dbReference type="EMBL" id="GAA3017598.1"/>
    </source>
</evidence>
<evidence type="ECO:0000259" key="5">
    <source>
        <dbReference type="PROSITE" id="PS51747"/>
    </source>
</evidence>
<dbReference type="PROSITE" id="PS00903">
    <property type="entry name" value="CYT_DCMP_DEAMINASES_1"/>
    <property type="match status" value="1"/>
</dbReference>
<keyword evidence="2" id="KW-0479">Metal-binding</keyword>
<dbReference type="InterPro" id="IPR016192">
    <property type="entry name" value="APOBEC/CMP_deaminase_Zn-bd"/>
</dbReference>
<protein>
    <submittedName>
        <fullName evidence="6">Cytidine deaminase</fullName>
    </submittedName>
</protein>
<dbReference type="RefSeq" id="WP_068709671.1">
    <property type="nucleotide sequence ID" value="NZ_BAAAXQ010000039.1"/>
</dbReference>
<comment type="caution">
    <text evidence="6">The sequence shown here is derived from an EMBL/GenBank/DDBJ whole genome shotgun (WGS) entry which is preliminary data.</text>
</comment>
<dbReference type="PANTHER" id="PTHR11644">
    <property type="entry name" value="CYTIDINE DEAMINASE"/>
    <property type="match status" value="1"/>
</dbReference>
<feature type="domain" description="CMP/dCMP-type deaminase" evidence="5">
    <location>
        <begin position="1"/>
        <end position="127"/>
    </location>
</feature>
<proteinExistence type="inferred from homology"/>
<dbReference type="InterPro" id="IPR050202">
    <property type="entry name" value="Cyt/Deoxycyt_deaminase"/>
</dbReference>
<evidence type="ECO:0000256" key="3">
    <source>
        <dbReference type="ARBA" id="ARBA00022801"/>
    </source>
</evidence>
<comment type="similarity">
    <text evidence="1">Belongs to the cytidine and deoxycytidylate deaminase family.</text>
</comment>
<keyword evidence="4" id="KW-0862">Zinc</keyword>
<keyword evidence="7" id="KW-1185">Reference proteome</keyword>
<sequence length="132" mass="14937">MENQKLYEMALNQMKPIQLRQLGTAGHVACALESIDGNIYTGICIDMPCSIGLCAEQSAIAEMLKNGKTQIVKLIAVYEDGSILPPCGRCREFISQLDHNNFEAKILLHELRETILNKLLPERWDDKWNYAD</sequence>
<dbReference type="Proteomes" id="UP001501577">
    <property type="component" value="Unassembled WGS sequence"/>
</dbReference>
<dbReference type="PROSITE" id="PS51747">
    <property type="entry name" value="CYT_DCMP_DEAMINASES_2"/>
    <property type="match status" value="1"/>
</dbReference>
<evidence type="ECO:0000313" key="7">
    <source>
        <dbReference type="Proteomes" id="UP001501577"/>
    </source>
</evidence>